<dbReference type="PANTHER" id="PTHR43133:SF8">
    <property type="entry name" value="RNA POLYMERASE SIGMA FACTOR HI_1459-RELATED"/>
    <property type="match status" value="1"/>
</dbReference>
<dbReference type="Pfam" id="PF08281">
    <property type="entry name" value="Sigma70_r4_2"/>
    <property type="match status" value="1"/>
</dbReference>
<evidence type="ECO:0000259" key="6">
    <source>
        <dbReference type="Pfam" id="PF04542"/>
    </source>
</evidence>
<keyword evidence="2" id="KW-0805">Transcription regulation</keyword>
<dbReference type="InterPro" id="IPR013324">
    <property type="entry name" value="RNA_pol_sigma_r3/r4-like"/>
</dbReference>
<dbReference type="GO" id="GO:0016987">
    <property type="term" value="F:sigma factor activity"/>
    <property type="evidence" value="ECO:0007669"/>
    <property type="project" value="UniProtKB-KW"/>
</dbReference>
<evidence type="ECO:0000256" key="4">
    <source>
        <dbReference type="ARBA" id="ARBA00023125"/>
    </source>
</evidence>
<protein>
    <recommendedName>
        <fullName evidence="10">RNA polymerase sigma factor 70 region 4 type 2 domain-containing protein</fullName>
    </recommendedName>
</protein>
<dbReference type="CDD" id="cd06171">
    <property type="entry name" value="Sigma70_r4"/>
    <property type="match status" value="1"/>
</dbReference>
<dbReference type="EMBL" id="MGFP01000023">
    <property type="protein sequence ID" value="OGM09459.1"/>
    <property type="molecule type" value="Genomic_DNA"/>
</dbReference>
<gene>
    <name evidence="8" type="ORF">A2159_00815</name>
</gene>
<dbReference type="GO" id="GO:0006352">
    <property type="term" value="P:DNA-templated transcription initiation"/>
    <property type="evidence" value="ECO:0007669"/>
    <property type="project" value="InterPro"/>
</dbReference>
<dbReference type="Pfam" id="PF04542">
    <property type="entry name" value="Sigma70_r2"/>
    <property type="match status" value="1"/>
</dbReference>
<dbReference type="GO" id="GO:0003677">
    <property type="term" value="F:DNA binding"/>
    <property type="evidence" value="ECO:0007669"/>
    <property type="project" value="UniProtKB-KW"/>
</dbReference>
<evidence type="ECO:0008006" key="10">
    <source>
        <dbReference type="Google" id="ProtNLM"/>
    </source>
</evidence>
<accession>A0A1F7X425</accession>
<evidence type="ECO:0000256" key="3">
    <source>
        <dbReference type="ARBA" id="ARBA00023082"/>
    </source>
</evidence>
<evidence type="ECO:0000256" key="5">
    <source>
        <dbReference type="ARBA" id="ARBA00023163"/>
    </source>
</evidence>
<comment type="caution">
    <text evidence="8">The sequence shown here is derived from an EMBL/GenBank/DDBJ whole genome shotgun (WGS) entry which is preliminary data.</text>
</comment>
<dbReference type="PANTHER" id="PTHR43133">
    <property type="entry name" value="RNA POLYMERASE ECF-TYPE SIGMA FACTO"/>
    <property type="match status" value="1"/>
</dbReference>
<feature type="domain" description="RNA polymerase sigma factor 70 region 4 type 2" evidence="7">
    <location>
        <begin position="101"/>
        <end position="152"/>
    </location>
</feature>
<keyword evidence="5" id="KW-0804">Transcription</keyword>
<dbReference type="InterPro" id="IPR039425">
    <property type="entry name" value="RNA_pol_sigma-70-like"/>
</dbReference>
<dbReference type="SUPFAM" id="SSF88659">
    <property type="entry name" value="Sigma3 and sigma4 domains of RNA polymerase sigma factors"/>
    <property type="match status" value="1"/>
</dbReference>
<comment type="similarity">
    <text evidence="1">Belongs to the sigma-70 factor family. ECF subfamily.</text>
</comment>
<dbReference type="SUPFAM" id="SSF88946">
    <property type="entry name" value="Sigma2 domain of RNA polymerase sigma factors"/>
    <property type="match status" value="1"/>
</dbReference>
<evidence type="ECO:0000256" key="2">
    <source>
        <dbReference type="ARBA" id="ARBA00023015"/>
    </source>
</evidence>
<dbReference type="AlphaFoldDB" id="A0A1F7X425"/>
<evidence type="ECO:0000313" key="9">
    <source>
        <dbReference type="Proteomes" id="UP000179219"/>
    </source>
</evidence>
<dbReference type="InterPro" id="IPR013249">
    <property type="entry name" value="RNA_pol_sigma70_r4_t2"/>
</dbReference>
<reference evidence="8 9" key="1">
    <citation type="journal article" date="2016" name="Nat. Commun.">
        <title>Thousands of microbial genomes shed light on interconnected biogeochemical processes in an aquifer system.</title>
        <authorList>
            <person name="Anantharaman K."/>
            <person name="Brown C.T."/>
            <person name="Hug L.A."/>
            <person name="Sharon I."/>
            <person name="Castelle C.J."/>
            <person name="Probst A.J."/>
            <person name="Thomas B.C."/>
            <person name="Singh A."/>
            <person name="Wilkins M.J."/>
            <person name="Karaoz U."/>
            <person name="Brodie E.L."/>
            <person name="Williams K.H."/>
            <person name="Hubbard S.S."/>
            <person name="Banfield J.F."/>
        </authorList>
    </citation>
    <scope>NUCLEOTIDE SEQUENCE [LARGE SCALE GENOMIC DNA]</scope>
</reference>
<evidence type="ECO:0000313" key="8">
    <source>
        <dbReference type="EMBL" id="OGM09459.1"/>
    </source>
</evidence>
<dbReference type="Gene3D" id="1.10.10.10">
    <property type="entry name" value="Winged helix-like DNA-binding domain superfamily/Winged helix DNA-binding domain"/>
    <property type="match status" value="1"/>
</dbReference>
<dbReference type="Gene3D" id="1.10.1740.10">
    <property type="match status" value="1"/>
</dbReference>
<evidence type="ECO:0000259" key="7">
    <source>
        <dbReference type="Pfam" id="PF08281"/>
    </source>
</evidence>
<dbReference type="InterPro" id="IPR013325">
    <property type="entry name" value="RNA_pol_sigma_r2"/>
</dbReference>
<dbReference type="InterPro" id="IPR007627">
    <property type="entry name" value="RNA_pol_sigma70_r2"/>
</dbReference>
<keyword evidence="4" id="KW-0238">DNA-binding</keyword>
<dbReference type="Proteomes" id="UP000179219">
    <property type="component" value="Unassembled WGS sequence"/>
</dbReference>
<proteinExistence type="inferred from homology"/>
<feature type="domain" description="RNA polymerase sigma-70 region 2" evidence="6">
    <location>
        <begin position="4"/>
        <end position="64"/>
    </location>
</feature>
<sequence>MFALPLTKFIVKKIGGNQEAVDEVFSRTIAAAWIGWKTFKHKSSYFTWICRIALNKIADYYREQIHKESIFIAPLLEDIGELNCNHLTPDEKFALTELRVSVRSCIQLLPEEKKRLLYLRYWESLSIKKIAKILGCSDRSVEGKLYRAKKRLDEIISLHHPEIVPEYFKKLT</sequence>
<keyword evidence="3" id="KW-0731">Sigma factor</keyword>
<dbReference type="InterPro" id="IPR036388">
    <property type="entry name" value="WH-like_DNA-bd_sf"/>
</dbReference>
<evidence type="ECO:0000256" key="1">
    <source>
        <dbReference type="ARBA" id="ARBA00010641"/>
    </source>
</evidence>
<organism evidence="8 9">
    <name type="scientific">Candidatus Woesebacteria bacterium RBG_13_34_9</name>
    <dbReference type="NCBI Taxonomy" id="1802477"/>
    <lineage>
        <taxon>Bacteria</taxon>
        <taxon>Candidatus Woeseibacteriota</taxon>
    </lineage>
</organism>
<name>A0A1F7X425_9BACT</name>
<dbReference type="InterPro" id="IPR014284">
    <property type="entry name" value="RNA_pol_sigma-70_dom"/>
</dbReference>
<dbReference type="NCBIfam" id="TIGR02937">
    <property type="entry name" value="sigma70-ECF"/>
    <property type="match status" value="1"/>
</dbReference>